<dbReference type="Proteomes" id="UP000001038">
    <property type="component" value="Chromosome 5"/>
</dbReference>
<sequence>MGANGSSARNVSFGLDDDKKVTVIEGVRLSGDVCRRMREAQASGKPKPPSVPPEGQKPGAHPEGVSTKEAQEEMRKNFEHQQALVQEQLAKLAQKEKEVSAATGLKDSSAAAIMERGRAHHEQEKAKVLVGFPFCSVFYPCCVHWQQHGWELDEHAPPPRPAPSHALWSTQQAVCARAKQLERKEAELATLSAFYKEQLEILEKKEELRSSGKLYGYRRMPAKCVQHGLHNLDEYKQAAEEYNQAASRAEAHLRPRRTEAFCTDLQAKVLQCYRENPQQTLLCSSLAKQYMSCVHQAKVRGHSGVQTTTKSTFREEYRKHKWL</sequence>
<gene>
    <name evidence="9" type="primary">LOC101174907</name>
</gene>
<reference evidence="9" key="2">
    <citation type="submission" date="2025-08" db="UniProtKB">
        <authorList>
            <consortium name="Ensembl"/>
        </authorList>
    </citation>
    <scope>IDENTIFICATION</scope>
    <source>
        <strain evidence="9">Hd-rR</strain>
    </source>
</reference>
<keyword evidence="5" id="KW-1015">Disulfide bond</keyword>
<proteinExistence type="predicted"/>
<keyword evidence="1" id="KW-0519">Myristate</keyword>
<protein>
    <submittedName>
        <fullName evidence="9">Coiled-coil-helix-coiled-coil-helix domain containing 6b</fullName>
    </submittedName>
</protein>
<evidence type="ECO:0000256" key="7">
    <source>
        <dbReference type="ARBA" id="ARBA00034476"/>
    </source>
</evidence>
<evidence type="ECO:0000256" key="8">
    <source>
        <dbReference type="SAM" id="MobiDB-lite"/>
    </source>
</evidence>
<evidence type="ECO:0000313" key="9">
    <source>
        <dbReference type="Ensembl" id="ENSORLP00000038934.1"/>
    </source>
</evidence>
<dbReference type="GeneTree" id="ENSGT00390000000903"/>
<evidence type="ECO:0000256" key="4">
    <source>
        <dbReference type="ARBA" id="ARBA00023136"/>
    </source>
</evidence>
<evidence type="ECO:0000256" key="2">
    <source>
        <dbReference type="ARBA" id="ARBA00022792"/>
    </source>
</evidence>
<evidence type="ECO:0000313" key="10">
    <source>
        <dbReference type="Proteomes" id="UP000001038"/>
    </source>
</evidence>
<dbReference type="GO" id="GO:0007007">
    <property type="term" value="P:inner mitochondrial membrane organization"/>
    <property type="evidence" value="ECO:0000318"/>
    <property type="project" value="GO_Central"/>
</dbReference>
<evidence type="ECO:0000256" key="6">
    <source>
        <dbReference type="ARBA" id="ARBA00023288"/>
    </source>
</evidence>
<evidence type="ECO:0000256" key="5">
    <source>
        <dbReference type="ARBA" id="ARBA00023157"/>
    </source>
</evidence>
<dbReference type="STRING" id="8090.ENSORLP00000038934"/>
<reference evidence="9 10" key="1">
    <citation type="journal article" date="2007" name="Nature">
        <title>The medaka draft genome and insights into vertebrate genome evolution.</title>
        <authorList>
            <person name="Kasahara M."/>
            <person name="Naruse K."/>
            <person name="Sasaki S."/>
            <person name="Nakatani Y."/>
            <person name="Qu W."/>
            <person name="Ahsan B."/>
            <person name="Yamada T."/>
            <person name="Nagayasu Y."/>
            <person name="Doi K."/>
            <person name="Kasai Y."/>
            <person name="Jindo T."/>
            <person name="Kobayashi D."/>
            <person name="Shimada A."/>
            <person name="Toyoda A."/>
            <person name="Kuroki Y."/>
            <person name="Fujiyama A."/>
            <person name="Sasaki T."/>
            <person name="Shimizu A."/>
            <person name="Asakawa S."/>
            <person name="Shimizu N."/>
            <person name="Hashimoto S."/>
            <person name="Yang J."/>
            <person name="Lee Y."/>
            <person name="Matsushima K."/>
            <person name="Sugano S."/>
            <person name="Sakaizumi M."/>
            <person name="Narita T."/>
            <person name="Ohishi K."/>
            <person name="Haga S."/>
            <person name="Ohta F."/>
            <person name="Nomoto H."/>
            <person name="Nogata K."/>
            <person name="Morishita T."/>
            <person name="Endo T."/>
            <person name="Shin-I T."/>
            <person name="Takeda H."/>
            <person name="Morishita S."/>
            <person name="Kohara Y."/>
        </authorList>
    </citation>
    <scope>NUCLEOTIDE SEQUENCE [LARGE SCALE GENOMIC DNA]</scope>
    <source>
        <strain evidence="9 10">Hd-rR</strain>
    </source>
</reference>
<reference evidence="9" key="3">
    <citation type="submission" date="2025-09" db="UniProtKB">
        <authorList>
            <consortium name="Ensembl"/>
        </authorList>
    </citation>
    <scope>IDENTIFICATION</scope>
    <source>
        <strain evidence="9">Hd-rR</strain>
    </source>
</reference>
<dbReference type="PANTHER" id="PTHR21588">
    <property type="entry name" value="COILED-COIL-HELIX-COILED-COIL-HELIX DOMAIN CONTAINING 6"/>
    <property type="match status" value="1"/>
</dbReference>
<dbReference type="InParanoid" id="A0A3B3I557"/>
<dbReference type="GO" id="GO:0061617">
    <property type="term" value="C:MICOS complex"/>
    <property type="evidence" value="ECO:0000318"/>
    <property type="project" value="GO_Central"/>
</dbReference>
<dbReference type="InterPro" id="IPR052632">
    <property type="entry name" value="MICOS_subunit_Mic19"/>
</dbReference>
<dbReference type="InterPro" id="IPR007964">
    <property type="entry name" value="MIC19/MIC25"/>
</dbReference>
<comment type="subcellular location">
    <subcellularLocation>
        <location evidence="7">Mitochondrion inner membrane</location>
        <topology evidence="7">Lipid-anchor</topology>
    </subcellularLocation>
</comment>
<keyword evidence="6" id="KW-0449">Lipoprotein</keyword>
<dbReference type="Ensembl" id="ENSORLT00000045711.1">
    <property type="protein sequence ID" value="ENSORLP00000038934.1"/>
    <property type="gene ID" value="ENSORLG00000016662.2"/>
</dbReference>
<dbReference type="AlphaFoldDB" id="A0A3B3I557"/>
<accession>A0A3B3I557</accession>
<feature type="region of interest" description="Disordered" evidence="8">
    <location>
        <begin position="32"/>
        <end position="72"/>
    </location>
</feature>
<keyword evidence="2" id="KW-0999">Mitochondrion inner membrane</keyword>
<dbReference type="Pfam" id="PF05300">
    <property type="entry name" value="MIC19_MIC25"/>
    <property type="match status" value="1"/>
</dbReference>
<keyword evidence="4" id="KW-0472">Membrane</keyword>
<evidence type="ECO:0000256" key="3">
    <source>
        <dbReference type="ARBA" id="ARBA00023128"/>
    </source>
</evidence>
<dbReference type="PANTHER" id="PTHR21588:SF17">
    <property type="entry name" value="MICOS COMPLEX SUBUNIT MIC25 ISOFORM X1-RELATED"/>
    <property type="match status" value="1"/>
</dbReference>
<keyword evidence="3" id="KW-0496">Mitochondrion</keyword>
<dbReference type="Bgee" id="ENSORLG00000016662">
    <property type="expression patterns" value="Expressed in mesonephros and 15 other cell types or tissues"/>
</dbReference>
<evidence type="ECO:0000256" key="1">
    <source>
        <dbReference type="ARBA" id="ARBA00022707"/>
    </source>
</evidence>
<name>A0A3B3I557_ORYLA</name>
<keyword evidence="10" id="KW-1185">Reference proteome</keyword>
<organism evidence="9 10">
    <name type="scientific">Oryzias latipes</name>
    <name type="common">Japanese rice fish</name>
    <name type="synonym">Japanese killifish</name>
    <dbReference type="NCBI Taxonomy" id="8090"/>
    <lineage>
        <taxon>Eukaryota</taxon>
        <taxon>Metazoa</taxon>
        <taxon>Chordata</taxon>
        <taxon>Craniata</taxon>
        <taxon>Vertebrata</taxon>
        <taxon>Euteleostomi</taxon>
        <taxon>Actinopterygii</taxon>
        <taxon>Neopterygii</taxon>
        <taxon>Teleostei</taxon>
        <taxon>Neoteleostei</taxon>
        <taxon>Acanthomorphata</taxon>
        <taxon>Ovalentaria</taxon>
        <taxon>Atherinomorphae</taxon>
        <taxon>Beloniformes</taxon>
        <taxon>Adrianichthyidae</taxon>
        <taxon>Oryziinae</taxon>
        <taxon>Oryzias</taxon>
    </lineage>
</organism>